<feature type="domain" description="FecR protein" evidence="2">
    <location>
        <begin position="173"/>
        <end position="266"/>
    </location>
</feature>
<reference evidence="4 5" key="1">
    <citation type="submission" date="2018-01" db="EMBL/GenBank/DDBJ databases">
        <authorList>
            <person name="Gaut B.S."/>
            <person name="Morton B.R."/>
            <person name="Clegg M.T."/>
            <person name="Duvall M.R."/>
        </authorList>
    </citation>
    <scope>NUCLEOTIDE SEQUENCE [LARGE SCALE GENOMIC DNA]</scope>
    <source>
        <strain evidence="4 5">HR-AV</strain>
    </source>
</reference>
<proteinExistence type="predicted"/>
<evidence type="ECO:0000256" key="1">
    <source>
        <dbReference type="SAM" id="Phobius"/>
    </source>
</evidence>
<keyword evidence="5" id="KW-1185">Reference proteome</keyword>
<dbReference type="Pfam" id="PF04773">
    <property type="entry name" value="FecR"/>
    <property type="match status" value="1"/>
</dbReference>
<name>A0A2S5A7M1_9SPHI</name>
<dbReference type="PANTHER" id="PTHR30273:SF2">
    <property type="entry name" value="PROTEIN FECR"/>
    <property type="match status" value="1"/>
</dbReference>
<comment type="caution">
    <text evidence="4">The sequence shown here is derived from an EMBL/GenBank/DDBJ whole genome shotgun (WGS) entry which is preliminary data.</text>
</comment>
<dbReference type="InterPro" id="IPR032508">
    <property type="entry name" value="FecR_C"/>
</dbReference>
<evidence type="ECO:0000313" key="4">
    <source>
        <dbReference type="EMBL" id="POY38601.1"/>
    </source>
</evidence>
<dbReference type="InterPro" id="IPR006860">
    <property type="entry name" value="FecR"/>
</dbReference>
<dbReference type="PANTHER" id="PTHR30273">
    <property type="entry name" value="PERIPLASMIC SIGNAL SENSOR AND SIGMA FACTOR ACTIVATOR FECR-RELATED"/>
    <property type="match status" value="1"/>
</dbReference>
<evidence type="ECO:0000259" key="2">
    <source>
        <dbReference type="Pfam" id="PF04773"/>
    </source>
</evidence>
<feature type="transmembrane region" description="Helical" evidence="1">
    <location>
        <begin position="80"/>
        <end position="99"/>
    </location>
</feature>
<evidence type="ECO:0000259" key="3">
    <source>
        <dbReference type="Pfam" id="PF16344"/>
    </source>
</evidence>
<sequence>MNENQGNFKRKKRIHDILDERSSEEQLFPISDSVILDREKKLLNESGLHLQYADEIDENADWEQVLRKSRSFSVIDLRQYLKYAALLATPLLIAAVFFFKYNRPETKVSIAQTYQHQPKKKITLILQDGSNVDLRQAKTVKGLSGLVNQNSTLDYTKTTNTSSLDNPVFNTLVVPRGTDYKLVLEDGTEVWVNAETQIKYQVNMSKFNTREVYLESGEAYFQVAKNPDKPFIVHKGDMNVQVLGTSFNVNAYSNKFQTTLVEGKVKVNFAGAKQKLVLIPGQQANFERSTGNFEKQDVDVYPFVAWKEGVVVFQTMEMSELMEQIGRLYDYEIIFKDEALKQLHCTGRADKSESIDNILDIIQGTSNLKFTIQGRSIIVERSAKT</sequence>
<dbReference type="OrthoDB" id="737880at2"/>
<evidence type="ECO:0008006" key="6">
    <source>
        <dbReference type="Google" id="ProtNLM"/>
    </source>
</evidence>
<dbReference type="Gene3D" id="3.55.50.30">
    <property type="match status" value="1"/>
</dbReference>
<accession>A0A2S5A7M1</accession>
<organism evidence="4 5">
    <name type="scientific">Solitalea longa</name>
    <dbReference type="NCBI Taxonomy" id="2079460"/>
    <lineage>
        <taxon>Bacteria</taxon>
        <taxon>Pseudomonadati</taxon>
        <taxon>Bacteroidota</taxon>
        <taxon>Sphingobacteriia</taxon>
        <taxon>Sphingobacteriales</taxon>
        <taxon>Sphingobacteriaceae</taxon>
        <taxon>Solitalea</taxon>
    </lineage>
</organism>
<dbReference type="EMBL" id="PQVF01000002">
    <property type="protein sequence ID" value="POY38601.1"/>
    <property type="molecule type" value="Genomic_DNA"/>
</dbReference>
<dbReference type="Pfam" id="PF16344">
    <property type="entry name" value="FecR_C"/>
    <property type="match status" value="1"/>
</dbReference>
<dbReference type="GO" id="GO:0016989">
    <property type="term" value="F:sigma factor antagonist activity"/>
    <property type="evidence" value="ECO:0007669"/>
    <property type="project" value="TreeGrafter"/>
</dbReference>
<dbReference type="Gene3D" id="2.60.120.1440">
    <property type="match status" value="1"/>
</dbReference>
<dbReference type="InterPro" id="IPR012373">
    <property type="entry name" value="Ferrdict_sens_TM"/>
</dbReference>
<evidence type="ECO:0000313" key="5">
    <source>
        <dbReference type="Proteomes" id="UP000236893"/>
    </source>
</evidence>
<dbReference type="RefSeq" id="WP_103787858.1">
    <property type="nucleotide sequence ID" value="NZ_PQVF01000002.1"/>
</dbReference>
<keyword evidence="1" id="KW-0472">Membrane</keyword>
<gene>
    <name evidence="4" type="ORF">C3K47_04185</name>
</gene>
<dbReference type="PIRSF" id="PIRSF018266">
    <property type="entry name" value="FecR"/>
    <property type="match status" value="1"/>
</dbReference>
<dbReference type="AlphaFoldDB" id="A0A2S5A7M1"/>
<keyword evidence="1" id="KW-1133">Transmembrane helix</keyword>
<dbReference type="Proteomes" id="UP000236893">
    <property type="component" value="Unassembled WGS sequence"/>
</dbReference>
<feature type="domain" description="Protein FecR C-terminal" evidence="3">
    <location>
        <begin position="311"/>
        <end position="379"/>
    </location>
</feature>
<keyword evidence="1" id="KW-0812">Transmembrane</keyword>
<protein>
    <recommendedName>
        <fullName evidence="6">FecR family protein</fullName>
    </recommendedName>
</protein>